<evidence type="ECO:0000256" key="11">
    <source>
        <dbReference type="RuleBase" id="RU000304"/>
    </source>
</evidence>
<evidence type="ECO:0000256" key="10">
    <source>
        <dbReference type="PROSITE-ProRule" id="PRU10141"/>
    </source>
</evidence>
<dbReference type="EC" id="2.7.11.1" evidence="1"/>
<dbReference type="InterPro" id="IPR008271">
    <property type="entry name" value="Ser/Thr_kinase_AS"/>
</dbReference>
<dbReference type="KEGG" id="tva:4768114"/>
<keyword evidence="4" id="KW-0808">Transferase</keyword>
<dbReference type="AlphaFoldDB" id="A2EAT6"/>
<feature type="binding site" evidence="10">
    <location>
        <position position="132"/>
    </location>
    <ligand>
        <name>ATP</name>
        <dbReference type="ChEBI" id="CHEBI:30616"/>
    </ligand>
</feature>
<evidence type="ECO:0000256" key="8">
    <source>
        <dbReference type="ARBA" id="ARBA00047899"/>
    </source>
</evidence>
<dbReference type="Pfam" id="PF00069">
    <property type="entry name" value="Pkinase"/>
    <property type="match status" value="1"/>
</dbReference>
<dbReference type="PROSITE" id="PS50011">
    <property type="entry name" value="PROTEIN_KINASE_DOM"/>
    <property type="match status" value="1"/>
</dbReference>
<evidence type="ECO:0000259" key="13">
    <source>
        <dbReference type="PROSITE" id="PS50011"/>
    </source>
</evidence>
<keyword evidence="7 10" id="KW-0067">ATP-binding</keyword>
<dbReference type="GO" id="GO:0035556">
    <property type="term" value="P:intracellular signal transduction"/>
    <property type="evidence" value="ECO:0000318"/>
    <property type="project" value="GO_Central"/>
</dbReference>
<dbReference type="InterPro" id="IPR017892">
    <property type="entry name" value="Pkinase_C"/>
</dbReference>
<evidence type="ECO:0000256" key="2">
    <source>
        <dbReference type="ARBA" id="ARBA00022527"/>
    </source>
</evidence>
<evidence type="ECO:0000256" key="4">
    <source>
        <dbReference type="ARBA" id="ARBA00022679"/>
    </source>
</evidence>
<evidence type="ECO:0000256" key="3">
    <source>
        <dbReference type="ARBA" id="ARBA00022553"/>
    </source>
</evidence>
<name>A2EAT6_TRIV3</name>
<dbReference type="InterPro" id="IPR011009">
    <property type="entry name" value="Kinase-like_dom_sf"/>
</dbReference>
<dbReference type="Pfam" id="PF00433">
    <property type="entry name" value="Pkinase_C"/>
    <property type="match status" value="1"/>
</dbReference>
<keyword evidence="16" id="KW-1185">Reference proteome</keyword>
<dbReference type="Gene3D" id="1.10.510.10">
    <property type="entry name" value="Transferase(Phosphotransferase) domain 1"/>
    <property type="match status" value="1"/>
</dbReference>
<dbReference type="InterPro" id="IPR017441">
    <property type="entry name" value="Protein_kinase_ATP_BS"/>
</dbReference>
<feature type="domain" description="Protein kinase" evidence="13">
    <location>
        <begin position="100"/>
        <end position="383"/>
    </location>
</feature>
<dbReference type="GO" id="GO:0005524">
    <property type="term" value="F:ATP binding"/>
    <property type="evidence" value="ECO:0007669"/>
    <property type="project" value="UniProtKB-UniRule"/>
</dbReference>
<evidence type="ECO:0000313" key="16">
    <source>
        <dbReference type="Proteomes" id="UP000001542"/>
    </source>
</evidence>
<keyword evidence="2 11" id="KW-0723">Serine/threonine-protein kinase</keyword>
<evidence type="ECO:0000256" key="12">
    <source>
        <dbReference type="SAM" id="Coils"/>
    </source>
</evidence>
<dbReference type="VEuPathDB" id="TrichDB:TVAGG3_0767550"/>
<dbReference type="PROSITE" id="PS51285">
    <property type="entry name" value="AGC_KINASE_CTER"/>
    <property type="match status" value="1"/>
</dbReference>
<dbReference type="InParanoid" id="A2EAT6"/>
<dbReference type="PROSITE" id="PS00108">
    <property type="entry name" value="PROTEIN_KINASE_ST"/>
    <property type="match status" value="1"/>
</dbReference>
<dbReference type="Proteomes" id="UP000001542">
    <property type="component" value="Unassembled WGS sequence"/>
</dbReference>
<keyword evidence="12" id="KW-0175">Coiled coil</keyword>
<dbReference type="PROSITE" id="PS00107">
    <property type="entry name" value="PROTEIN_KINASE_ATP"/>
    <property type="match status" value="1"/>
</dbReference>
<dbReference type="InterPro" id="IPR000719">
    <property type="entry name" value="Prot_kinase_dom"/>
</dbReference>
<reference evidence="15" key="1">
    <citation type="submission" date="2006-10" db="EMBL/GenBank/DDBJ databases">
        <authorList>
            <person name="Amadeo P."/>
            <person name="Zhao Q."/>
            <person name="Wortman J."/>
            <person name="Fraser-Liggett C."/>
            <person name="Carlton J."/>
        </authorList>
    </citation>
    <scope>NUCLEOTIDE SEQUENCE</scope>
    <source>
        <strain evidence="15">G3</strain>
    </source>
</reference>
<dbReference type="RefSeq" id="XP_001322404.1">
    <property type="nucleotide sequence ID" value="XM_001322369.1"/>
</dbReference>
<comment type="similarity">
    <text evidence="11">Belongs to the protein kinase superfamily.</text>
</comment>
<feature type="domain" description="AGC-kinase C-terminal" evidence="14">
    <location>
        <begin position="384"/>
        <end position="450"/>
    </location>
</feature>
<keyword evidence="3" id="KW-0597">Phosphoprotein</keyword>
<dbReference type="STRING" id="5722.A2EAT6"/>
<dbReference type="CDD" id="cd21742">
    <property type="entry name" value="MobB_NDR_LATS-like"/>
    <property type="match status" value="1"/>
</dbReference>
<dbReference type="eggNOG" id="KOG0605">
    <property type="taxonomic scope" value="Eukaryota"/>
</dbReference>
<dbReference type="InterPro" id="IPR059233">
    <property type="entry name" value="MobB_NdrA/B/Cbk1"/>
</dbReference>
<comment type="catalytic activity">
    <reaction evidence="8">
        <text>L-threonyl-[protein] + ATP = O-phospho-L-threonyl-[protein] + ADP + H(+)</text>
        <dbReference type="Rhea" id="RHEA:46608"/>
        <dbReference type="Rhea" id="RHEA-COMP:11060"/>
        <dbReference type="Rhea" id="RHEA-COMP:11605"/>
        <dbReference type="ChEBI" id="CHEBI:15378"/>
        <dbReference type="ChEBI" id="CHEBI:30013"/>
        <dbReference type="ChEBI" id="CHEBI:30616"/>
        <dbReference type="ChEBI" id="CHEBI:61977"/>
        <dbReference type="ChEBI" id="CHEBI:456216"/>
        <dbReference type="EC" id="2.7.11.1"/>
    </reaction>
</comment>
<evidence type="ECO:0000256" key="5">
    <source>
        <dbReference type="ARBA" id="ARBA00022741"/>
    </source>
</evidence>
<sequence>MSVIRRAGRSNINTALAVSFFEPSRETVLKAEASKRYLENLWTQRARQLEERKEDISTLNRALDSINATEEEKQQLLQEFHQEGSQFTRLQRQRLRPENFNYIKLIGRGGFADVWLVTDKNAQIYALKIIRKADVILNDQVQSVINERNILSVANNNWIVNLHSSFQDNDHLYLLLDFVQGGDLMNALVKINTFPYPVARFFAGEIVLALHYIHQLGYVHSDVKPDNILINSDGHIKLTDFGIASSYNKVDNDYNNLLINSQDLLIDSSSIVSTANNRHHRQRSSIVGTIDYVAPEVILGEAPSVESDWWSFGVILYEFLYGFTPFASESKQETALRIVHWRKSLRIPASQRVPTVALDLIRKLLCDKEQRIGFDEIIAHPFFKGFDFNNYQANKPPMRPQVTDPLDTQHFDEFTVVPEELRAASCLSKLASFAFLGFSFKAKPQSAVLAKVCNHC</sequence>
<dbReference type="GO" id="GO:0015630">
    <property type="term" value="C:microtubule cytoskeleton"/>
    <property type="evidence" value="ECO:0007669"/>
    <property type="project" value="UniProtKB-ARBA"/>
</dbReference>
<dbReference type="SMR" id="A2EAT6"/>
<dbReference type="CDD" id="cd05573">
    <property type="entry name" value="STKc_ROCK_NDR_like"/>
    <property type="match status" value="1"/>
</dbReference>
<keyword evidence="5 10" id="KW-0547">Nucleotide-binding</keyword>
<evidence type="ECO:0000256" key="6">
    <source>
        <dbReference type="ARBA" id="ARBA00022777"/>
    </source>
</evidence>
<evidence type="ECO:0000256" key="1">
    <source>
        <dbReference type="ARBA" id="ARBA00012513"/>
    </source>
</evidence>
<comment type="catalytic activity">
    <reaction evidence="9">
        <text>L-seryl-[protein] + ATP = O-phospho-L-seryl-[protein] + ADP + H(+)</text>
        <dbReference type="Rhea" id="RHEA:17989"/>
        <dbReference type="Rhea" id="RHEA-COMP:9863"/>
        <dbReference type="Rhea" id="RHEA-COMP:11604"/>
        <dbReference type="ChEBI" id="CHEBI:15378"/>
        <dbReference type="ChEBI" id="CHEBI:29999"/>
        <dbReference type="ChEBI" id="CHEBI:30616"/>
        <dbReference type="ChEBI" id="CHEBI:83421"/>
        <dbReference type="ChEBI" id="CHEBI:456216"/>
        <dbReference type="EC" id="2.7.11.1"/>
    </reaction>
</comment>
<dbReference type="OrthoDB" id="3638488at2759"/>
<evidence type="ECO:0000256" key="9">
    <source>
        <dbReference type="ARBA" id="ARBA00048679"/>
    </source>
</evidence>
<keyword evidence="6 15" id="KW-0418">Kinase</keyword>
<proteinExistence type="inferred from homology"/>
<gene>
    <name evidence="15" type="ORF">TVAG_118330</name>
</gene>
<organism evidence="15 16">
    <name type="scientific">Trichomonas vaginalis (strain ATCC PRA-98 / G3)</name>
    <dbReference type="NCBI Taxonomy" id="412133"/>
    <lineage>
        <taxon>Eukaryota</taxon>
        <taxon>Metamonada</taxon>
        <taxon>Parabasalia</taxon>
        <taxon>Trichomonadida</taxon>
        <taxon>Trichomonadidae</taxon>
        <taxon>Trichomonas</taxon>
    </lineage>
</organism>
<reference evidence="15" key="2">
    <citation type="journal article" date="2007" name="Science">
        <title>Draft genome sequence of the sexually transmitted pathogen Trichomonas vaginalis.</title>
        <authorList>
            <person name="Carlton J.M."/>
            <person name="Hirt R.P."/>
            <person name="Silva J.C."/>
            <person name="Delcher A.L."/>
            <person name="Schatz M."/>
            <person name="Zhao Q."/>
            <person name="Wortman J.R."/>
            <person name="Bidwell S.L."/>
            <person name="Alsmark U.C.M."/>
            <person name="Besteiro S."/>
            <person name="Sicheritz-Ponten T."/>
            <person name="Noel C.J."/>
            <person name="Dacks J.B."/>
            <person name="Foster P.G."/>
            <person name="Simillion C."/>
            <person name="Van de Peer Y."/>
            <person name="Miranda-Saavedra D."/>
            <person name="Barton G.J."/>
            <person name="Westrop G.D."/>
            <person name="Mueller S."/>
            <person name="Dessi D."/>
            <person name="Fiori P.L."/>
            <person name="Ren Q."/>
            <person name="Paulsen I."/>
            <person name="Zhang H."/>
            <person name="Bastida-Corcuera F.D."/>
            <person name="Simoes-Barbosa A."/>
            <person name="Brown M.T."/>
            <person name="Hayes R.D."/>
            <person name="Mukherjee M."/>
            <person name="Okumura C.Y."/>
            <person name="Schneider R."/>
            <person name="Smith A.J."/>
            <person name="Vanacova S."/>
            <person name="Villalvazo M."/>
            <person name="Haas B.J."/>
            <person name="Pertea M."/>
            <person name="Feldblyum T.V."/>
            <person name="Utterback T.R."/>
            <person name="Shu C.L."/>
            <person name="Osoegawa K."/>
            <person name="de Jong P.J."/>
            <person name="Hrdy I."/>
            <person name="Horvathova L."/>
            <person name="Zubacova Z."/>
            <person name="Dolezal P."/>
            <person name="Malik S.B."/>
            <person name="Logsdon J.M. Jr."/>
            <person name="Henze K."/>
            <person name="Gupta A."/>
            <person name="Wang C.C."/>
            <person name="Dunne R.L."/>
            <person name="Upcroft J.A."/>
            <person name="Upcroft P."/>
            <person name="White O."/>
            <person name="Salzberg S.L."/>
            <person name="Tang P."/>
            <person name="Chiu C.-H."/>
            <person name="Lee Y.-S."/>
            <person name="Embley T.M."/>
            <person name="Coombs G.H."/>
            <person name="Mottram J.C."/>
            <person name="Tachezy J."/>
            <person name="Fraser-Liggett C.M."/>
            <person name="Johnson P.J."/>
        </authorList>
    </citation>
    <scope>NUCLEOTIDE SEQUENCE [LARGE SCALE GENOMIC DNA]</scope>
    <source>
        <strain evidence="15">G3</strain>
    </source>
</reference>
<dbReference type="SUPFAM" id="SSF56112">
    <property type="entry name" value="Protein kinase-like (PK-like)"/>
    <property type="match status" value="1"/>
</dbReference>
<dbReference type="SMART" id="SM00220">
    <property type="entry name" value="S_TKc"/>
    <property type="match status" value="1"/>
</dbReference>
<dbReference type="EMBL" id="DS113342">
    <property type="protein sequence ID" value="EAY10181.1"/>
    <property type="molecule type" value="Genomic_DNA"/>
</dbReference>
<evidence type="ECO:0000259" key="14">
    <source>
        <dbReference type="PROSITE" id="PS51285"/>
    </source>
</evidence>
<dbReference type="InterPro" id="IPR050236">
    <property type="entry name" value="Ser_Thr_kinase_AGC"/>
</dbReference>
<dbReference type="PANTHER" id="PTHR24356:SF418">
    <property type="entry name" value="SERINE_THREONINE-PROTEIN KINASE WARTS"/>
    <property type="match status" value="1"/>
</dbReference>
<dbReference type="InterPro" id="IPR000961">
    <property type="entry name" value="AGC-kinase_C"/>
</dbReference>
<dbReference type="Gene3D" id="3.30.200.20">
    <property type="entry name" value="Phosphorylase Kinase, domain 1"/>
    <property type="match status" value="1"/>
</dbReference>
<evidence type="ECO:0000313" key="15">
    <source>
        <dbReference type="EMBL" id="EAY10181.1"/>
    </source>
</evidence>
<accession>A2EAT6</accession>
<protein>
    <recommendedName>
        <fullName evidence="1">non-specific serine/threonine protein kinase</fullName>
        <ecNumber evidence="1">2.7.11.1</ecNumber>
    </recommendedName>
</protein>
<dbReference type="GO" id="GO:0004674">
    <property type="term" value="F:protein serine/threonine kinase activity"/>
    <property type="evidence" value="ECO:0000318"/>
    <property type="project" value="GO_Central"/>
</dbReference>
<evidence type="ECO:0000256" key="7">
    <source>
        <dbReference type="ARBA" id="ARBA00022840"/>
    </source>
</evidence>
<dbReference type="PANTHER" id="PTHR24356">
    <property type="entry name" value="SERINE/THREONINE-PROTEIN KINASE"/>
    <property type="match status" value="1"/>
</dbReference>
<dbReference type="FunFam" id="1.10.510.10:FF:000570">
    <property type="entry name" value="Non-specific serine/threonine protein kinase"/>
    <property type="match status" value="1"/>
</dbReference>
<dbReference type="OMA" id="AHQHESE"/>
<feature type="coiled-coil region" evidence="12">
    <location>
        <begin position="49"/>
        <end position="86"/>
    </location>
</feature>
<dbReference type="VEuPathDB" id="TrichDB:TVAG_118330"/>